<keyword evidence="3" id="KW-1185">Reference proteome</keyword>
<evidence type="ECO:0000259" key="1">
    <source>
        <dbReference type="PROSITE" id="PS50943"/>
    </source>
</evidence>
<name>A0ABS4D7U3_9CHLR</name>
<dbReference type="SUPFAM" id="SSF47413">
    <property type="entry name" value="lambda repressor-like DNA-binding domains"/>
    <property type="match status" value="1"/>
</dbReference>
<dbReference type="InterPro" id="IPR010982">
    <property type="entry name" value="Lambda_DNA-bd_dom_sf"/>
</dbReference>
<gene>
    <name evidence="2" type="ORF">EYB53_007350</name>
</gene>
<evidence type="ECO:0000313" key="2">
    <source>
        <dbReference type="EMBL" id="MBP1465518.1"/>
    </source>
</evidence>
<feature type="domain" description="HTH cro/C1-type" evidence="1">
    <location>
        <begin position="61"/>
        <end position="114"/>
    </location>
</feature>
<proteinExistence type="predicted"/>
<dbReference type="Gene3D" id="1.10.260.40">
    <property type="entry name" value="lambda repressor-like DNA-binding domains"/>
    <property type="match status" value="1"/>
</dbReference>
<evidence type="ECO:0000313" key="3">
    <source>
        <dbReference type="Proteomes" id="UP001193081"/>
    </source>
</evidence>
<dbReference type="Proteomes" id="UP001193081">
    <property type="component" value="Unassembled WGS sequence"/>
</dbReference>
<accession>A0ABS4D7U3</accession>
<dbReference type="EMBL" id="SIJK02000009">
    <property type="protein sequence ID" value="MBP1465518.1"/>
    <property type="molecule type" value="Genomic_DNA"/>
</dbReference>
<dbReference type="PANTHER" id="PTHR40455:SF1">
    <property type="entry name" value="ANTITOXIN HIGA"/>
    <property type="match status" value="1"/>
</dbReference>
<dbReference type="PANTHER" id="PTHR40455">
    <property type="entry name" value="ANTITOXIN HIGA"/>
    <property type="match status" value="1"/>
</dbReference>
<dbReference type="PROSITE" id="PS50943">
    <property type="entry name" value="HTH_CROC1"/>
    <property type="match status" value="1"/>
</dbReference>
<dbReference type="InterPro" id="IPR001387">
    <property type="entry name" value="Cro/C1-type_HTH"/>
</dbReference>
<protein>
    <recommendedName>
        <fullName evidence="1">HTH cro/C1-type domain-containing protein</fullName>
    </recommendedName>
</protein>
<dbReference type="SMART" id="SM00530">
    <property type="entry name" value="HTH_XRE"/>
    <property type="match status" value="1"/>
</dbReference>
<organism evidence="2 3">
    <name type="scientific">Candidatus Chloroploca mongolica</name>
    <dbReference type="NCBI Taxonomy" id="2528176"/>
    <lineage>
        <taxon>Bacteria</taxon>
        <taxon>Bacillati</taxon>
        <taxon>Chloroflexota</taxon>
        <taxon>Chloroflexia</taxon>
        <taxon>Chloroflexales</taxon>
        <taxon>Chloroflexineae</taxon>
        <taxon>Oscillochloridaceae</taxon>
        <taxon>Candidatus Chloroploca</taxon>
    </lineage>
</organism>
<comment type="caution">
    <text evidence="2">The sequence shown here is derived from an EMBL/GenBank/DDBJ whole genome shotgun (WGS) entry which is preliminary data.</text>
</comment>
<dbReference type="Pfam" id="PF01381">
    <property type="entry name" value="HTH_3"/>
    <property type="match status" value="1"/>
</dbReference>
<sequence>MDIRPIRTPEDYEAALADVEALFSSKPGSPEGDRLDVLTTLIEAYEAEIEPIDVPDPIEMLLYVIESRGLTRRDLEPYIGTRARVSEVLNRRRPLTLEMIRKLHQGLGIPAEVLIQSYSVQQQAA</sequence>
<dbReference type="RefSeq" id="WP_135477556.1">
    <property type="nucleotide sequence ID" value="NZ_SIJK02000009.1"/>
</dbReference>
<dbReference type="InterPro" id="IPR039060">
    <property type="entry name" value="Antitox_HigA"/>
</dbReference>
<reference evidence="2 3" key="1">
    <citation type="submission" date="2021-03" db="EMBL/GenBank/DDBJ databases">
        <authorList>
            <person name="Grouzdev D.S."/>
        </authorList>
    </citation>
    <scope>NUCLEOTIDE SEQUENCE [LARGE SCALE GENOMIC DNA]</scope>
    <source>
        <strain evidence="2 3">M50-1</strain>
    </source>
</reference>